<reference evidence="5 6" key="1">
    <citation type="submission" date="2018-02" db="EMBL/GenBank/DDBJ databases">
        <title>The draft genome of Phyllobacterium sp. 1N-3.</title>
        <authorList>
            <person name="Liu L."/>
            <person name="Li L."/>
            <person name="Zhang X."/>
            <person name="Wang T."/>
            <person name="Liang L."/>
        </authorList>
    </citation>
    <scope>NUCLEOTIDE SEQUENCE [LARGE SCALE GENOMIC DNA]</scope>
    <source>
        <strain evidence="5 6">1N-3</strain>
    </source>
</reference>
<keyword evidence="1" id="KW-0805">Transcription regulation</keyword>
<evidence type="ECO:0000313" key="5">
    <source>
        <dbReference type="EMBL" id="PRD43699.1"/>
    </source>
</evidence>
<dbReference type="SUPFAM" id="SSF46785">
    <property type="entry name" value="Winged helix' DNA-binding domain"/>
    <property type="match status" value="1"/>
</dbReference>
<dbReference type="Proteomes" id="UP000239434">
    <property type="component" value="Unassembled WGS sequence"/>
</dbReference>
<accession>A0A2S9IT46</accession>
<dbReference type="Gene3D" id="1.10.10.10">
    <property type="entry name" value="Winged helix-like DNA-binding domain superfamily/Winged helix DNA-binding domain"/>
    <property type="match status" value="1"/>
</dbReference>
<dbReference type="GO" id="GO:0003700">
    <property type="term" value="F:DNA-binding transcription factor activity"/>
    <property type="evidence" value="ECO:0007669"/>
    <property type="project" value="InterPro"/>
</dbReference>
<dbReference type="EMBL" id="PVBR01000006">
    <property type="protein sequence ID" value="PRD43699.1"/>
    <property type="molecule type" value="Genomic_DNA"/>
</dbReference>
<evidence type="ECO:0000256" key="3">
    <source>
        <dbReference type="ARBA" id="ARBA00023163"/>
    </source>
</evidence>
<dbReference type="PANTHER" id="PTHR43537:SF24">
    <property type="entry name" value="GLUCONATE OPERON TRANSCRIPTIONAL REPRESSOR"/>
    <property type="match status" value="1"/>
</dbReference>
<dbReference type="InterPro" id="IPR036390">
    <property type="entry name" value="WH_DNA-bd_sf"/>
</dbReference>
<gene>
    <name evidence="5" type="ORF">C5748_10660</name>
</gene>
<evidence type="ECO:0000256" key="1">
    <source>
        <dbReference type="ARBA" id="ARBA00023015"/>
    </source>
</evidence>
<sequence length="243" mass="27370">MRGGFCMLEEGPDARDSDTGHNSKAGQLYGQLKSLFVLQKLPPGTRLEMASVAKRFGVSITPVREALILLANERIIAKDSNRSYVTRPLVAQEVRDDYEAAFMTACYCIENRTAHFEATGLRVGSAQATSQWGVSDRLRSICQTIELLYERIAGLIGNERLERQMLEFNDRTHYVRQLDMRNEKRHQETAVAMNELVTLLEAGDAQSAIANLKQQFRRKHELIPTLVREGNLAALESVNLFAE</sequence>
<dbReference type="Pfam" id="PF07729">
    <property type="entry name" value="FCD"/>
    <property type="match status" value="1"/>
</dbReference>
<evidence type="ECO:0000313" key="6">
    <source>
        <dbReference type="Proteomes" id="UP000239434"/>
    </source>
</evidence>
<dbReference type="SMART" id="SM00345">
    <property type="entry name" value="HTH_GNTR"/>
    <property type="match status" value="1"/>
</dbReference>
<protein>
    <recommendedName>
        <fullName evidence="4">HTH gntR-type domain-containing protein</fullName>
    </recommendedName>
</protein>
<feature type="domain" description="HTH gntR-type" evidence="4">
    <location>
        <begin position="22"/>
        <end position="89"/>
    </location>
</feature>
<dbReference type="GO" id="GO:0003677">
    <property type="term" value="F:DNA binding"/>
    <property type="evidence" value="ECO:0007669"/>
    <property type="project" value="UniProtKB-KW"/>
</dbReference>
<dbReference type="AlphaFoldDB" id="A0A2S9IT46"/>
<evidence type="ECO:0000259" key="4">
    <source>
        <dbReference type="PROSITE" id="PS50949"/>
    </source>
</evidence>
<comment type="caution">
    <text evidence="5">The sequence shown here is derived from an EMBL/GenBank/DDBJ whole genome shotgun (WGS) entry which is preliminary data.</text>
</comment>
<dbReference type="PANTHER" id="PTHR43537">
    <property type="entry name" value="TRANSCRIPTIONAL REGULATOR, GNTR FAMILY"/>
    <property type="match status" value="1"/>
</dbReference>
<dbReference type="InterPro" id="IPR000524">
    <property type="entry name" value="Tscrpt_reg_HTH_GntR"/>
</dbReference>
<dbReference type="InterPro" id="IPR011711">
    <property type="entry name" value="GntR_C"/>
</dbReference>
<keyword evidence="3" id="KW-0804">Transcription</keyword>
<dbReference type="Gene3D" id="1.20.120.530">
    <property type="entry name" value="GntR ligand-binding domain-like"/>
    <property type="match status" value="1"/>
</dbReference>
<dbReference type="PROSITE" id="PS50949">
    <property type="entry name" value="HTH_GNTR"/>
    <property type="match status" value="1"/>
</dbReference>
<proteinExistence type="predicted"/>
<keyword evidence="6" id="KW-1185">Reference proteome</keyword>
<dbReference type="InterPro" id="IPR008920">
    <property type="entry name" value="TF_FadR/GntR_C"/>
</dbReference>
<dbReference type="InterPro" id="IPR036388">
    <property type="entry name" value="WH-like_DNA-bd_sf"/>
</dbReference>
<name>A0A2S9IT46_9HYPH</name>
<dbReference type="SUPFAM" id="SSF48008">
    <property type="entry name" value="GntR ligand-binding domain-like"/>
    <property type="match status" value="1"/>
</dbReference>
<evidence type="ECO:0000256" key="2">
    <source>
        <dbReference type="ARBA" id="ARBA00023125"/>
    </source>
</evidence>
<organism evidence="5 6">
    <name type="scientific">Phyllobacterium phragmitis</name>
    <dbReference type="NCBI Taxonomy" id="2670329"/>
    <lineage>
        <taxon>Bacteria</taxon>
        <taxon>Pseudomonadati</taxon>
        <taxon>Pseudomonadota</taxon>
        <taxon>Alphaproteobacteria</taxon>
        <taxon>Hyphomicrobiales</taxon>
        <taxon>Phyllobacteriaceae</taxon>
        <taxon>Phyllobacterium</taxon>
    </lineage>
</organism>
<dbReference type="Pfam" id="PF00392">
    <property type="entry name" value="GntR"/>
    <property type="match status" value="1"/>
</dbReference>
<keyword evidence="2" id="KW-0238">DNA-binding</keyword>